<gene>
    <name evidence="2" type="ORF">GPM918_LOCUS36864</name>
    <name evidence="3" type="ORF">SRO942_LOCUS37616</name>
</gene>
<reference evidence="2" key="1">
    <citation type="submission" date="2021-02" db="EMBL/GenBank/DDBJ databases">
        <authorList>
            <person name="Nowell W R."/>
        </authorList>
    </citation>
    <scope>NUCLEOTIDE SEQUENCE</scope>
</reference>
<feature type="region of interest" description="Disordered" evidence="1">
    <location>
        <begin position="65"/>
        <end position="114"/>
    </location>
</feature>
<feature type="compositionally biased region" description="Polar residues" evidence="1">
    <location>
        <begin position="65"/>
        <end position="76"/>
    </location>
</feature>
<proteinExistence type="predicted"/>
<dbReference type="Proteomes" id="UP000681722">
    <property type="component" value="Unassembled WGS sequence"/>
</dbReference>
<keyword evidence="4" id="KW-1185">Reference proteome</keyword>
<accession>A0A815THB6</accession>
<evidence type="ECO:0000313" key="2">
    <source>
        <dbReference type="EMBL" id="CAF1505224.1"/>
    </source>
</evidence>
<dbReference type="EMBL" id="CAJOBC010088273">
    <property type="protein sequence ID" value="CAF4366545.1"/>
    <property type="molecule type" value="Genomic_DNA"/>
</dbReference>
<sequence>MCRPCSKLLVQPESEEQSQREHQCTWIEWLFGIDSPQQHFELSETLKSSIDANWTRIVSQVTESHHSQNFIPTSSPRKQKSKRHRKQYVRYDKNDTYKPQQTRKTGKPNVKRQL</sequence>
<dbReference type="AlphaFoldDB" id="A0A815THB6"/>
<feature type="compositionally biased region" description="Basic residues" evidence="1">
    <location>
        <begin position="104"/>
        <end position="114"/>
    </location>
</feature>
<evidence type="ECO:0000313" key="3">
    <source>
        <dbReference type="EMBL" id="CAF4366545.1"/>
    </source>
</evidence>
<organism evidence="2 4">
    <name type="scientific">Didymodactylos carnosus</name>
    <dbReference type="NCBI Taxonomy" id="1234261"/>
    <lineage>
        <taxon>Eukaryota</taxon>
        <taxon>Metazoa</taxon>
        <taxon>Spiralia</taxon>
        <taxon>Gnathifera</taxon>
        <taxon>Rotifera</taxon>
        <taxon>Eurotatoria</taxon>
        <taxon>Bdelloidea</taxon>
        <taxon>Philodinida</taxon>
        <taxon>Philodinidae</taxon>
        <taxon>Didymodactylos</taxon>
    </lineage>
</organism>
<protein>
    <submittedName>
        <fullName evidence="2">Uncharacterized protein</fullName>
    </submittedName>
</protein>
<dbReference type="Proteomes" id="UP000663829">
    <property type="component" value="Unassembled WGS sequence"/>
</dbReference>
<evidence type="ECO:0000256" key="1">
    <source>
        <dbReference type="SAM" id="MobiDB-lite"/>
    </source>
</evidence>
<name>A0A815THB6_9BILA</name>
<evidence type="ECO:0000313" key="4">
    <source>
        <dbReference type="Proteomes" id="UP000663829"/>
    </source>
</evidence>
<dbReference type="EMBL" id="CAJNOQ010022746">
    <property type="protein sequence ID" value="CAF1505224.1"/>
    <property type="molecule type" value="Genomic_DNA"/>
</dbReference>
<comment type="caution">
    <text evidence="2">The sequence shown here is derived from an EMBL/GenBank/DDBJ whole genome shotgun (WGS) entry which is preliminary data.</text>
</comment>
<feature type="compositionally biased region" description="Basic residues" evidence="1">
    <location>
        <begin position="77"/>
        <end position="88"/>
    </location>
</feature>